<accession>A0ABP6LGB9</accession>
<protein>
    <submittedName>
        <fullName evidence="3">Uncharacterized protein</fullName>
    </submittedName>
</protein>
<organism evidence="3 4">
    <name type="scientific">Streptomyces glomeratus</name>
    <dbReference type="NCBI Taxonomy" id="284452"/>
    <lineage>
        <taxon>Bacteria</taxon>
        <taxon>Bacillati</taxon>
        <taxon>Actinomycetota</taxon>
        <taxon>Actinomycetes</taxon>
        <taxon>Kitasatosporales</taxon>
        <taxon>Streptomycetaceae</taxon>
        <taxon>Streptomyces</taxon>
    </lineage>
</organism>
<keyword evidence="2" id="KW-0812">Transmembrane</keyword>
<gene>
    <name evidence="3" type="ORF">GCM10010448_26940</name>
</gene>
<evidence type="ECO:0000313" key="3">
    <source>
        <dbReference type="EMBL" id="GAA3042850.1"/>
    </source>
</evidence>
<sequence length="202" mass="20735">MLMSRGGHGRRGLGPGEEPQGPGRPDPHGIRLLALLAVAAAVAALPLTVAFAGQVREAGRVAVRPPAHDDAKRSVSARSPLLRGPGLATAVRCGSPLSSGDGIEAQTCVLTRAGDVWARTYYRNASGERLSSVLNLMAPDGRTVETRCTVAAADDPETCETPPQHVTGDPGAYAAVAEFARGDGGGPLLLRSGSERPESSGQ</sequence>
<dbReference type="RefSeq" id="WP_234516193.1">
    <property type="nucleotide sequence ID" value="NZ_BAAAUF010000018.1"/>
</dbReference>
<dbReference type="Proteomes" id="UP001501532">
    <property type="component" value="Unassembled WGS sequence"/>
</dbReference>
<proteinExistence type="predicted"/>
<name>A0ABP6LGB9_9ACTN</name>
<keyword evidence="4" id="KW-1185">Reference proteome</keyword>
<comment type="caution">
    <text evidence="3">The sequence shown here is derived from an EMBL/GenBank/DDBJ whole genome shotgun (WGS) entry which is preliminary data.</text>
</comment>
<feature type="region of interest" description="Disordered" evidence="1">
    <location>
        <begin position="1"/>
        <end position="27"/>
    </location>
</feature>
<evidence type="ECO:0000313" key="4">
    <source>
        <dbReference type="Proteomes" id="UP001501532"/>
    </source>
</evidence>
<keyword evidence="2" id="KW-0472">Membrane</keyword>
<evidence type="ECO:0000256" key="1">
    <source>
        <dbReference type="SAM" id="MobiDB-lite"/>
    </source>
</evidence>
<reference evidence="4" key="1">
    <citation type="journal article" date="2019" name="Int. J. Syst. Evol. Microbiol.">
        <title>The Global Catalogue of Microorganisms (GCM) 10K type strain sequencing project: providing services to taxonomists for standard genome sequencing and annotation.</title>
        <authorList>
            <consortium name="The Broad Institute Genomics Platform"/>
            <consortium name="The Broad Institute Genome Sequencing Center for Infectious Disease"/>
            <person name="Wu L."/>
            <person name="Ma J."/>
        </authorList>
    </citation>
    <scope>NUCLEOTIDE SEQUENCE [LARGE SCALE GENOMIC DNA]</scope>
    <source>
        <strain evidence="4">JCM 9091</strain>
    </source>
</reference>
<dbReference type="EMBL" id="BAAAUF010000018">
    <property type="protein sequence ID" value="GAA3042850.1"/>
    <property type="molecule type" value="Genomic_DNA"/>
</dbReference>
<evidence type="ECO:0000256" key="2">
    <source>
        <dbReference type="SAM" id="Phobius"/>
    </source>
</evidence>
<keyword evidence="2" id="KW-1133">Transmembrane helix</keyword>
<feature type="transmembrane region" description="Helical" evidence="2">
    <location>
        <begin position="32"/>
        <end position="52"/>
    </location>
</feature>